<keyword evidence="2" id="KW-1185">Reference proteome</keyword>
<dbReference type="Proteomes" id="UP000828390">
    <property type="component" value="Unassembled WGS sequence"/>
</dbReference>
<evidence type="ECO:0000313" key="1">
    <source>
        <dbReference type="EMBL" id="KAH3852208.1"/>
    </source>
</evidence>
<proteinExistence type="predicted"/>
<dbReference type="AlphaFoldDB" id="A0A9D4R2W8"/>
<reference evidence="1" key="2">
    <citation type="submission" date="2020-11" db="EMBL/GenBank/DDBJ databases">
        <authorList>
            <person name="McCartney M.A."/>
            <person name="Auch B."/>
            <person name="Kono T."/>
            <person name="Mallez S."/>
            <person name="Becker A."/>
            <person name="Gohl D.M."/>
            <person name="Silverstein K.A.T."/>
            <person name="Koren S."/>
            <person name="Bechman K.B."/>
            <person name="Herman A."/>
            <person name="Abrahante J.E."/>
            <person name="Garbe J."/>
        </authorList>
    </citation>
    <scope>NUCLEOTIDE SEQUENCE</scope>
    <source>
        <strain evidence="1">Duluth1</strain>
        <tissue evidence="1">Whole animal</tissue>
    </source>
</reference>
<comment type="caution">
    <text evidence="1">The sequence shown here is derived from an EMBL/GenBank/DDBJ whole genome shotgun (WGS) entry which is preliminary data.</text>
</comment>
<dbReference type="EMBL" id="JAIWYP010000003">
    <property type="protein sequence ID" value="KAH3852208.1"/>
    <property type="molecule type" value="Genomic_DNA"/>
</dbReference>
<name>A0A9D4R2W8_DREPO</name>
<protein>
    <submittedName>
        <fullName evidence="1">Uncharacterized protein</fullName>
    </submittedName>
</protein>
<sequence length="66" mass="7505">MLMETLKSIFRVEPILGVIRDDLEDPPSLPVEIKLGNTGISVRTIAVTYIPRPRSVQRNHEQTLLH</sequence>
<evidence type="ECO:0000313" key="2">
    <source>
        <dbReference type="Proteomes" id="UP000828390"/>
    </source>
</evidence>
<accession>A0A9D4R2W8</accession>
<gene>
    <name evidence="1" type="ORF">DPMN_094709</name>
</gene>
<reference evidence="1" key="1">
    <citation type="journal article" date="2019" name="bioRxiv">
        <title>The Genome of the Zebra Mussel, Dreissena polymorpha: A Resource for Invasive Species Research.</title>
        <authorList>
            <person name="McCartney M.A."/>
            <person name="Auch B."/>
            <person name="Kono T."/>
            <person name="Mallez S."/>
            <person name="Zhang Y."/>
            <person name="Obille A."/>
            <person name="Becker A."/>
            <person name="Abrahante J.E."/>
            <person name="Garbe J."/>
            <person name="Badalamenti J.P."/>
            <person name="Herman A."/>
            <person name="Mangelson H."/>
            <person name="Liachko I."/>
            <person name="Sullivan S."/>
            <person name="Sone E.D."/>
            <person name="Koren S."/>
            <person name="Silverstein K.A.T."/>
            <person name="Beckman K.B."/>
            <person name="Gohl D.M."/>
        </authorList>
    </citation>
    <scope>NUCLEOTIDE SEQUENCE</scope>
    <source>
        <strain evidence="1">Duluth1</strain>
        <tissue evidence="1">Whole animal</tissue>
    </source>
</reference>
<organism evidence="1 2">
    <name type="scientific">Dreissena polymorpha</name>
    <name type="common">Zebra mussel</name>
    <name type="synonym">Mytilus polymorpha</name>
    <dbReference type="NCBI Taxonomy" id="45954"/>
    <lineage>
        <taxon>Eukaryota</taxon>
        <taxon>Metazoa</taxon>
        <taxon>Spiralia</taxon>
        <taxon>Lophotrochozoa</taxon>
        <taxon>Mollusca</taxon>
        <taxon>Bivalvia</taxon>
        <taxon>Autobranchia</taxon>
        <taxon>Heteroconchia</taxon>
        <taxon>Euheterodonta</taxon>
        <taxon>Imparidentia</taxon>
        <taxon>Neoheterodontei</taxon>
        <taxon>Myida</taxon>
        <taxon>Dreissenoidea</taxon>
        <taxon>Dreissenidae</taxon>
        <taxon>Dreissena</taxon>
    </lineage>
</organism>